<gene>
    <name evidence="1" type="ORF">PAHAL_6G286900</name>
</gene>
<sequence length="70" mass="8269">MLSFIPWHQTWAVLIHIFAYYEKQTKFIGKLLGYTDSPRNQCSSAISGFSTFYNLTDQFFRGFQVQLWPP</sequence>
<dbReference type="AlphaFoldDB" id="A0A2T8II26"/>
<accession>A0A2T8II26</accession>
<proteinExistence type="predicted"/>
<reference evidence="1" key="1">
    <citation type="submission" date="2018-04" db="EMBL/GenBank/DDBJ databases">
        <title>WGS assembly of Panicum hallii.</title>
        <authorList>
            <person name="Lovell J."/>
            <person name="Jenkins J."/>
            <person name="Lowry D."/>
            <person name="Mamidi S."/>
            <person name="Sreedasyam A."/>
            <person name="Weng X."/>
            <person name="Barry K."/>
            <person name="Bonette J."/>
            <person name="Campitelli B."/>
            <person name="Daum C."/>
            <person name="Gordon S."/>
            <person name="Gould B."/>
            <person name="Lipzen A."/>
            <person name="Macqueen A."/>
            <person name="Palacio-Mejia J."/>
            <person name="Plott C."/>
            <person name="Shakirov E."/>
            <person name="Shu S."/>
            <person name="Yoshinaga Y."/>
            <person name="Zane M."/>
            <person name="Rokhsar D."/>
            <person name="Grimwood J."/>
            <person name="Schmutz J."/>
            <person name="Juenger T."/>
        </authorList>
    </citation>
    <scope>NUCLEOTIDE SEQUENCE [LARGE SCALE GENOMIC DNA]</scope>
    <source>
        <strain evidence="1">FIL2</strain>
    </source>
</reference>
<dbReference type="Proteomes" id="UP000243499">
    <property type="component" value="Chromosome 6"/>
</dbReference>
<name>A0A2T8II26_9POAL</name>
<dbReference type="EMBL" id="CM008051">
    <property type="protein sequence ID" value="PVH37319.1"/>
    <property type="molecule type" value="Genomic_DNA"/>
</dbReference>
<dbReference type="Gramene" id="PVH37319">
    <property type="protein sequence ID" value="PVH37319"/>
    <property type="gene ID" value="PAHAL_6G286900"/>
</dbReference>
<protein>
    <submittedName>
        <fullName evidence="1">Uncharacterized protein</fullName>
    </submittedName>
</protein>
<evidence type="ECO:0000313" key="1">
    <source>
        <dbReference type="EMBL" id="PVH37319.1"/>
    </source>
</evidence>
<organism evidence="1">
    <name type="scientific">Panicum hallii</name>
    <dbReference type="NCBI Taxonomy" id="206008"/>
    <lineage>
        <taxon>Eukaryota</taxon>
        <taxon>Viridiplantae</taxon>
        <taxon>Streptophyta</taxon>
        <taxon>Embryophyta</taxon>
        <taxon>Tracheophyta</taxon>
        <taxon>Spermatophyta</taxon>
        <taxon>Magnoliopsida</taxon>
        <taxon>Liliopsida</taxon>
        <taxon>Poales</taxon>
        <taxon>Poaceae</taxon>
        <taxon>PACMAD clade</taxon>
        <taxon>Panicoideae</taxon>
        <taxon>Panicodae</taxon>
        <taxon>Paniceae</taxon>
        <taxon>Panicinae</taxon>
        <taxon>Panicum</taxon>
        <taxon>Panicum sect. Panicum</taxon>
    </lineage>
</organism>